<evidence type="ECO:0000313" key="1">
    <source>
        <dbReference type="EMBL" id="OGZ31264.1"/>
    </source>
</evidence>
<protein>
    <submittedName>
        <fullName evidence="1">Uncharacterized protein</fullName>
    </submittedName>
</protein>
<evidence type="ECO:0000313" key="2">
    <source>
        <dbReference type="Proteomes" id="UP000178428"/>
    </source>
</evidence>
<name>A0A1G2EZK2_9BACT</name>
<dbReference type="Proteomes" id="UP000178428">
    <property type="component" value="Unassembled WGS sequence"/>
</dbReference>
<dbReference type="EMBL" id="MHMR01000007">
    <property type="protein sequence ID" value="OGZ31264.1"/>
    <property type="molecule type" value="Genomic_DNA"/>
</dbReference>
<proteinExistence type="predicted"/>
<gene>
    <name evidence="1" type="ORF">A3J00_01845</name>
</gene>
<organism evidence="1 2">
    <name type="scientific">Candidatus Niyogibacteria bacterium RIFCSPLOWO2_02_FULL_45_13</name>
    <dbReference type="NCBI Taxonomy" id="1801725"/>
    <lineage>
        <taxon>Bacteria</taxon>
        <taxon>Candidatus Niyogiibacteriota</taxon>
    </lineage>
</organism>
<accession>A0A1G2EZK2</accession>
<comment type="caution">
    <text evidence="1">The sequence shown here is derived from an EMBL/GenBank/DDBJ whole genome shotgun (WGS) entry which is preliminary data.</text>
</comment>
<sequence>MEMALKTIWLIEKKIPLSQWRSLEELKDMKPDRFDSVGRVYHSGSFGDEKQLHNTVNIIVNSMSHPDAVALIVEEWNFFPPALRMRLTDELNKACGARSGNNTKGIVRLDKILGGKILSKVDDRRTDRDLRVIGGQVVSRQRRVNPAVAGAMRAHAEFVLPPNYNQLTPAEKKRIQKQMNKERRNR</sequence>
<dbReference type="AlphaFoldDB" id="A0A1G2EZK2"/>
<reference evidence="1 2" key="1">
    <citation type="journal article" date="2016" name="Nat. Commun.">
        <title>Thousands of microbial genomes shed light on interconnected biogeochemical processes in an aquifer system.</title>
        <authorList>
            <person name="Anantharaman K."/>
            <person name="Brown C.T."/>
            <person name="Hug L.A."/>
            <person name="Sharon I."/>
            <person name="Castelle C.J."/>
            <person name="Probst A.J."/>
            <person name="Thomas B.C."/>
            <person name="Singh A."/>
            <person name="Wilkins M.J."/>
            <person name="Karaoz U."/>
            <person name="Brodie E.L."/>
            <person name="Williams K.H."/>
            <person name="Hubbard S.S."/>
            <person name="Banfield J.F."/>
        </authorList>
    </citation>
    <scope>NUCLEOTIDE SEQUENCE [LARGE SCALE GENOMIC DNA]</scope>
</reference>